<keyword evidence="4 7" id="KW-1133">Transmembrane helix</keyword>
<feature type="transmembrane region" description="Helical" evidence="7">
    <location>
        <begin position="355"/>
        <end position="385"/>
    </location>
</feature>
<dbReference type="InterPro" id="IPR003838">
    <property type="entry name" value="ABC3_permease_C"/>
</dbReference>
<dbReference type="InterPro" id="IPR025857">
    <property type="entry name" value="MacB_PCD"/>
</dbReference>
<feature type="transmembrane region" description="Helical" evidence="7">
    <location>
        <begin position="324"/>
        <end position="349"/>
    </location>
</feature>
<sequence>MIKLVDRWQFSLKVMAMYPGRTLVLVLAVAIGVSSVLLLTSIGEGARLYINKEFNSIGSDLLIVLPGKKQTSGGSLPFYSTTPRELTWRDALAIKQLSNVEFVAPINAGTALVSAGNLSREVITIGSTSDFLIVRKLVLAKGRGFYHSEQQRIRHEAIIGSKLKKSLFGDARAVGQWLNIADRRYRVVGVLKERGESLGLDMRDMAIIPISSAESLFNSTALFRIIVSLKQKSREEVTKQQIINLIKQRHDGEEDITIVSQNAMMDAFNNITQVVTIAIGVIAGISLLVAGFLIMNVSYISVVKRKAEIGLLKAIGASSNEVQLLFLQESSVLTIIGAVLGVTLGYALVFTSNAFIPYFSLAIPLWSTLTTLIVAVLISIGFTWFPAKKASSLDPVIAMRGN</sequence>
<name>A0A7Y0LAJ7_9GAMM</name>
<dbReference type="PANTHER" id="PTHR30572:SF4">
    <property type="entry name" value="ABC TRANSPORTER PERMEASE YTRF"/>
    <property type="match status" value="1"/>
</dbReference>
<keyword evidence="5 7" id="KW-0472">Membrane</keyword>
<dbReference type="GO" id="GO:0005886">
    <property type="term" value="C:plasma membrane"/>
    <property type="evidence" value="ECO:0007669"/>
    <property type="project" value="UniProtKB-SubCell"/>
</dbReference>
<dbReference type="AlphaFoldDB" id="A0A7Y0LAJ7"/>
<dbReference type="GO" id="GO:0022857">
    <property type="term" value="F:transmembrane transporter activity"/>
    <property type="evidence" value="ECO:0007669"/>
    <property type="project" value="TreeGrafter"/>
</dbReference>
<dbReference type="Proteomes" id="UP000568664">
    <property type="component" value="Unassembled WGS sequence"/>
</dbReference>
<keyword evidence="3 7" id="KW-0812">Transmembrane</keyword>
<proteinExistence type="inferred from homology"/>
<comment type="subcellular location">
    <subcellularLocation>
        <location evidence="1">Cell membrane</location>
        <topology evidence="1">Multi-pass membrane protein</topology>
    </subcellularLocation>
</comment>
<organism evidence="10 11">
    <name type="scientific">Thalassotalea algicola</name>
    <dbReference type="NCBI Taxonomy" id="2716224"/>
    <lineage>
        <taxon>Bacteria</taxon>
        <taxon>Pseudomonadati</taxon>
        <taxon>Pseudomonadota</taxon>
        <taxon>Gammaproteobacteria</taxon>
        <taxon>Alteromonadales</taxon>
        <taxon>Colwelliaceae</taxon>
        <taxon>Thalassotalea</taxon>
    </lineage>
</organism>
<dbReference type="RefSeq" id="WP_169074233.1">
    <property type="nucleotide sequence ID" value="NZ_JABBXH010000002.1"/>
</dbReference>
<evidence type="ECO:0000313" key="10">
    <source>
        <dbReference type="EMBL" id="NMP30881.1"/>
    </source>
</evidence>
<dbReference type="Pfam" id="PF02687">
    <property type="entry name" value="FtsX"/>
    <property type="match status" value="1"/>
</dbReference>
<feature type="transmembrane region" description="Helical" evidence="7">
    <location>
        <begin position="274"/>
        <end position="303"/>
    </location>
</feature>
<comment type="caution">
    <text evidence="10">The sequence shown here is derived from an EMBL/GenBank/DDBJ whole genome shotgun (WGS) entry which is preliminary data.</text>
</comment>
<feature type="domain" description="ABC3 transporter permease C-terminal" evidence="8">
    <location>
        <begin position="281"/>
        <end position="395"/>
    </location>
</feature>
<evidence type="ECO:0000313" key="11">
    <source>
        <dbReference type="Proteomes" id="UP000568664"/>
    </source>
</evidence>
<accession>A0A7Y0LAJ7</accession>
<evidence type="ECO:0000256" key="2">
    <source>
        <dbReference type="ARBA" id="ARBA00022475"/>
    </source>
</evidence>
<evidence type="ECO:0000256" key="4">
    <source>
        <dbReference type="ARBA" id="ARBA00022989"/>
    </source>
</evidence>
<gene>
    <name evidence="10" type="ORF">HII17_04830</name>
</gene>
<feature type="domain" description="MacB-like periplasmic core" evidence="9">
    <location>
        <begin position="22"/>
        <end position="243"/>
    </location>
</feature>
<keyword evidence="11" id="KW-1185">Reference proteome</keyword>
<dbReference type="EMBL" id="JABBXH010000002">
    <property type="protein sequence ID" value="NMP30881.1"/>
    <property type="molecule type" value="Genomic_DNA"/>
</dbReference>
<evidence type="ECO:0000259" key="9">
    <source>
        <dbReference type="Pfam" id="PF12704"/>
    </source>
</evidence>
<evidence type="ECO:0000256" key="5">
    <source>
        <dbReference type="ARBA" id="ARBA00023136"/>
    </source>
</evidence>
<evidence type="ECO:0000259" key="8">
    <source>
        <dbReference type="Pfam" id="PF02687"/>
    </source>
</evidence>
<evidence type="ECO:0000256" key="6">
    <source>
        <dbReference type="ARBA" id="ARBA00038076"/>
    </source>
</evidence>
<keyword evidence="2" id="KW-1003">Cell membrane</keyword>
<dbReference type="PANTHER" id="PTHR30572">
    <property type="entry name" value="MEMBRANE COMPONENT OF TRANSPORTER-RELATED"/>
    <property type="match status" value="1"/>
</dbReference>
<protein>
    <submittedName>
        <fullName evidence="10">FtsX-like permease family protein</fullName>
    </submittedName>
</protein>
<evidence type="ECO:0000256" key="3">
    <source>
        <dbReference type="ARBA" id="ARBA00022692"/>
    </source>
</evidence>
<evidence type="ECO:0000256" key="1">
    <source>
        <dbReference type="ARBA" id="ARBA00004651"/>
    </source>
</evidence>
<dbReference type="Pfam" id="PF12704">
    <property type="entry name" value="MacB_PCD"/>
    <property type="match status" value="1"/>
</dbReference>
<comment type="similarity">
    <text evidence="6">Belongs to the ABC-4 integral membrane protein family.</text>
</comment>
<evidence type="ECO:0000256" key="7">
    <source>
        <dbReference type="SAM" id="Phobius"/>
    </source>
</evidence>
<dbReference type="InterPro" id="IPR050250">
    <property type="entry name" value="Macrolide_Exporter_MacB"/>
</dbReference>
<reference evidence="10 11" key="1">
    <citation type="submission" date="2020-04" db="EMBL/GenBank/DDBJ databases">
        <title>Thalassotalea sp. M1531, isolated from the surface of marine red alga.</title>
        <authorList>
            <person name="Pang L."/>
            <person name="Lu D.-C."/>
        </authorList>
    </citation>
    <scope>NUCLEOTIDE SEQUENCE [LARGE SCALE GENOMIC DNA]</scope>
    <source>
        <strain evidence="10 11">M1531</strain>
    </source>
</reference>